<dbReference type="CDD" id="cd04182">
    <property type="entry name" value="GT_2_like_f"/>
    <property type="match status" value="1"/>
</dbReference>
<accession>W8RUV2</accession>
<keyword evidence="1" id="KW-0460">Magnesium</keyword>
<dbReference type="KEGG" id="red:roselon_02665"/>
<dbReference type="eggNOG" id="COG2068">
    <property type="taxonomic scope" value="Bacteria"/>
</dbReference>
<dbReference type="Proteomes" id="UP000019593">
    <property type="component" value="Chromosome"/>
</dbReference>
<keyword evidence="3" id="KW-0548">Nucleotidyltransferase</keyword>
<dbReference type="SUPFAM" id="SSF53448">
    <property type="entry name" value="Nucleotide-diphospho-sugar transferases"/>
    <property type="match status" value="1"/>
</dbReference>
<dbReference type="STRING" id="1294273.roselon_02665"/>
<dbReference type="InterPro" id="IPR029044">
    <property type="entry name" value="Nucleotide-diphossugar_trans"/>
</dbReference>
<dbReference type="PANTHER" id="PTHR43777">
    <property type="entry name" value="MOLYBDENUM COFACTOR CYTIDYLYLTRANSFERASE"/>
    <property type="match status" value="1"/>
</dbReference>
<evidence type="ECO:0000256" key="1">
    <source>
        <dbReference type="ARBA" id="ARBA00022842"/>
    </source>
</evidence>
<protein>
    <submittedName>
        <fullName evidence="3">CTP:molybdopterin cytidylyltransferase</fullName>
    </submittedName>
</protein>
<dbReference type="RefSeq" id="WP_025312695.1">
    <property type="nucleotide sequence ID" value="NZ_CP004372.1"/>
</dbReference>
<evidence type="ECO:0000259" key="2">
    <source>
        <dbReference type="Pfam" id="PF12804"/>
    </source>
</evidence>
<dbReference type="PATRIC" id="fig|1294273.3.peg.2630"/>
<dbReference type="Gene3D" id="3.90.550.10">
    <property type="entry name" value="Spore Coat Polysaccharide Biosynthesis Protein SpsA, Chain A"/>
    <property type="match status" value="1"/>
</dbReference>
<keyword evidence="3" id="KW-0808">Transferase</keyword>
<keyword evidence="4" id="KW-1185">Reference proteome</keyword>
<evidence type="ECO:0000313" key="3">
    <source>
        <dbReference type="EMBL" id="AHM04974.1"/>
    </source>
</evidence>
<evidence type="ECO:0000313" key="4">
    <source>
        <dbReference type="Proteomes" id="UP000019593"/>
    </source>
</evidence>
<reference evidence="3 4" key="1">
    <citation type="submission" date="2013-03" db="EMBL/GenBank/DDBJ databases">
        <authorList>
            <person name="Fiebig A."/>
            <person name="Goeker M."/>
            <person name="Klenk H.-P.P."/>
        </authorList>
    </citation>
    <scope>NUCLEOTIDE SEQUENCE [LARGE SCALE GENOMIC DNA]</scope>
    <source>
        <strain evidence="4">DSM 19469</strain>
    </source>
</reference>
<dbReference type="PANTHER" id="PTHR43777:SF1">
    <property type="entry name" value="MOLYBDENUM COFACTOR CYTIDYLYLTRANSFERASE"/>
    <property type="match status" value="1"/>
</dbReference>
<feature type="domain" description="MobA-like NTP transferase" evidence="2">
    <location>
        <begin position="8"/>
        <end position="167"/>
    </location>
</feature>
<name>W8RUV2_9RHOB</name>
<dbReference type="OrthoDB" id="9779263at2"/>
<organism evidence="3 4">
    <name type="scientific">Roseicyclus elongatus DSM 19469</name>
    <dbReference type="NCBI Taxonomy" id="1294273"/>
    <lineage>
        <taxon>Bacteria</taxon>
        <taxon>Pseudomonadati</taxon>
        <taxon>Pseudomonadota</taxon>
        <taxon>Alphaproteobacteria</taxon>
        <taxon>Rhodobacterales</taxon>
        <taxon>Roseobacteraceae</taxon>
        <taxon>Roseicyclus</taxon>
    </lineage>
</organism>
<dbReference type="EMBL" id="CP004372">
    <property type="protein sequence ID" value="AHM04974.1"/>
    <property type="molecule type" value="Genomic_DNA"/>
</dbReference>
<dbReference type="HOGENOM" id="CLU_061980_4_0_5"/>
<gene>
    <name evidence="3" type="ORF">roselon_02665</name>
</gene>
<proteinExistence type="predicted"/>
<sequence length="198" mass="21068">MEDAIDIVLLAAGRATRMRGADKMLQEVPVMLGTEPLIRAMARRCARVGPTRVVIARDQDARRAAVADLDVEIVDIPPGGGMAASIVAGVQGRDGPMIVVLADMPDVTANDIYRLAGLSRQAPQAILRAAAADGTPGHPVLFPADLRPALEGLTGDAGARAILQAHEARVHLVPLDGERALTDLDTPEDWARWRKAQR</sequence>
<dbReference type="GO" id="GO:0016779">
    <property type="term" value="F:nucleotidyltransferase activity"/>
    <property type="evidence" value="ECO:0007669"/>
    <property type="project" value="UniProtKB-KW"/>
</dbReference>
<dbReference type="AlphaFoldDB" id="W8RUV2"/>
<dbReference type="InterPro" id="IPR025877">
    <property type="entry name" value="MobA-like_NTP_Trfase"/>
</dbReference>
<dbReference type="Pfam" id="PF12804">
    <property type="entry name" value="NTP_transf_3"/>
    <property type="match status" value="1"/>
</dbReference>